<proteinExistence type="predicted"/>
<dbReference type="AlphaFoldDB" id="E7C3W9"/>
<accession>E7C3W9</accession>
<sequence length="242" mass="26210">MGIVLVILNARMKAGVLPRVNLCYPYSCFYGWHFAGVYIERKVIEVKKRFFHKTLVGLLLSLVLAPTQAGATTVVSRSEVEMAKHATAIVRAKVISVQSRWHSDNLIVTDVVLQALNVLKWTESFKKQSQLFRMVQLGGTIGGKTLKVPGTSEYVPGEEVLIFMESGAGDLVEMGVGAGKYSIDRSGIKPTITRRLSGVAMATVKGKVATLGAPRADGGAEFLDDFESRILSLLQPTNGGGR</sequence>
<dbReference type="EMBL" id="GU567976">
    <property type="protein sequence ID" value="ADI22143.1"/>
    <property type="molecule type" value="Genomic_DNA"/>
</dbReference>
<name>E7C3W9_9BACT</name>
<organism evidence="1">
    <name type="scientific">uncultured myxobacterium HF0200_19H16</name>
    <dbReference type="NCBI Taxonomy" id="723559"/>
    <lineage>
        <taxon>Bacteria</taxon>
        <taxon>Pseudomonadati</taxon>
        <taxon>Myxococcota</taxon>
        <taxon>Myxococcia</taxon>
        <taxon>Myxococcales</taxon>
        <taxon>environmental samples</taxon>
    </lineage>
</organism>
<evidence type="ECO:0000313" key="1">
    <source>
        <dbReference type="EMBL" id="ADI22143.1"/>
    </source>
</evidence>
<protein>
    <submittedName>
        <fullName evidence="1">Uncharacterized protein</fullName>
    </submittedName>
</protein>
<reference evidence="1" key="1">
    <citation type="submission" date="2010-01" db="EMBL/GenBank/DDBJ databases">
        <title>Genome fragments of uncultured bacteria from the North Pacific subtropical Gyre.</title>
        <authorList>
            <person name="Pham V.D."/>
            <person name="Delong E.F."/>
        </authorList>
    </citation>
    <scope>NUCLEOTIDE SEQUENCE</scope>
</reference>